<feature type="region of interest" description="Disordered" evidence="1">
    <location>
        <begin position="122"/>
        <end position="146"/>
    </location>
</feature>
<feature type="compositionally biased region" description="Pro residues" evidence="1">
    <location>
        <begin position="712"/>
        <end position="721"/>
    </location>
</feature>
<feature type="compositionally biased region" description="Acidic residues" evidence="1">
    <location>
        <begin position="769"/>
        <end position="781"/>
    </location>
</feature>
<feature type="compositionally biased region" description="Acidic residues" evidence="1">
    <location>
        <begin position="520"/>
        <end position="532"/>
    </location>
</feature>
<feature type="compositionally biased region" description="Basic and acidic residues" evidence="1">
    <location>
        <begin position="376"/>
        <end position="402"/>
    </location>
</feature>
<dbReference type="SUPFAM" id="SSF50985">
    <property type="entry name" value="RCC1/BLIP-II"/>
    <property type="match status" value="1"/>
</dbReference>
<protein>
    <submittedName>
        <fullName evidence="3">Doublecortin domain-containing protein</fullName>
    </submittedName>
</protein>
<organism evidence="2 3">
    <name type="scientific">Panagrellus redivivus</name>
    <name type="common">Microworm</name>
    <dbReference type="NCBI Taxonomy" id="6233"/>
    <lineage>
        <taxon>Eukaryota</taxon>
        <taxon>Metazoa</taxon>
        <taxon>Ecdysozoa</taxon>
        <taxon>Nematoda</taxon>
        <taxon>Chromadorea</taxon>
        <taxon>Rhabditida</taxon>
        <taxon>Tylenchina</taxon>
        <taxon>Panagrolaimomorpha</taxon>
        <taxon>Panagrolaimoidea</taxon>
        <taxon>Panagrolaimidae</taxon>
        <taxon>Panagrellus</taxon>
    </lineage>
</organism>
<sequence length="1166" mass="126718">MSGHDSNAIIIDVSHVGAASRGVLQHRDAQSGLPFQSGSARNTNNDGTVSLRGAVNRVEELRRLGDESTNNANLIQYGSEARSPGLGRREFASPIARYGPPRSAGMEVDDFEASVFVFPNGRRSESENEDMLDLSTVPRSPTPSDVEMEDLSASFSWMFSEPMELDAANPSDVVSNSAPSGNNTMPSHVVDPEPMDYSDYDEFDVTAASKAFDSFLKNSVESDVSHSMIAMSEEKPLSPPSTLDKSINGVTGLVLPSVVGTKSVAVVSPIPVVSQPQEFFITAEPVPKNEPIPKRVLTHNKEELPKKSTKFGDEDDTATEVSSGTDSEQESELDEAANNVNRSVLPPMAGTDSVAIASPKKVVSHPEIFFTAEPQPKADEIPKRGPTHNKDEPPKKSSKFVEEGQVSNSKEIDKLKTVQDEVIDNVANPTLTKAEVTPKREGEHDKNDEPPKKIRKMLNSDFLFDYERAEVNETDASHASDSLQADSDAEESDDVASEVSGNVADSLNDEPMNDPIPESSDSEAANDEEESEQSNGPISGDETDAPLASDSLLKDSSVEDSSDAVPHVSEVVPDLLNDEASIPEEENHADVPNEVLDETASEDDQQSNGSISGNGYEASLEAESSSSDESTGSTTISSICRRAYEGYYNTDAIELAETHRRYELEEQNLSDNEVQVEEPVKKPVPKLILTEDNASSDDGEESGAESDREASPVPPFRPPSPALSITSSNGNADDSGETVDDFDLNAWFQELLDANFNEQEIHAIPPLDVEIDDEPTEDDNDDAKSETPVNSEPDYPDIPPMDDISEPVDTDEASDAEVSDVASESAENEPAEDDEPMEVDNVPAPTVPKIRRGVDPWKVVEPVESFRQVQLPAPHDVVVRQMNCYQFAPLTPASLVKEVIGKSFIAGLYDGKLVMQGSFEGVPLSSALLSEAAVRPQMVYNDPTDRLKDVVTGDDHTVMLGESGRLYMLGRANEGQLGRDPSRHRYMTPSPLNMRVRKFIHDENGKPQMTPEVFFDRIKADGNLTVAWTKAGEAYQCGTSRDGRFCSSVLRRWSTKDGQHSGSREYCGVCSETSLDLTDSGLWAVFDCGYMNRVSTLIAMGHVDARVTRPMPDASPMSNARPTPSDARRHPMPDASPMPNARPTPARCPIPRTSVRYIATHSVVAV</sequence>
<feature type="compositionally biased region" description="Basic and acidic residues" evidence="1">
    <location>
        <begin position="410"/>
        <end position="419"/>
    </location>
</feature>
<feature type="compositionally biased region" description="Polar residues" evidence="1">
    <location>
        <begin position="723"/>
        <end position="732"/>
    </location>
</feature>
<name>A0A7E4VKH4_PANRE</name>
<accession>A0A7E4VKH4</accession>
<feature type="compositionally biased region" description="Acidic residues" evidence="1">
    <location>
        <begin position="595"/>
        <end position="605"/>
    </location>
</feature>
<keyword evidence="2" id="KW-1185">Reference proteome</keyword>
<reference evidence="2" key="1">
    <citation type="journal article" date="2013" name="Genetics">
        <title>The draft genome and transcriptome of Panagrellus redivivus are shaped by the harsh demands of a free-living lifestyle.</title>
        <authorList>
            <person name="Srinivasan J."/>
            <person name="Dillman A.R."/>
            <person name="Macchietto M.G."/>
            <person name="Heikkinen L."/>
            <person name="Lakso M."/>
            <person name="Fracchia K.M."/>
            <person name="Antoshechkin I."/>
            <person name="Mortazavi A."/>
            <person name="Wong G."/>
            <person name="Sternberg P.W."/>
        </authorList>
    </citation>
    <scope>NUCLEOTIDE SEQUENCE [LARGE SCALE GENOMIC DNA]</scope>
    <source>
        <strain evidence="2">MT8872</strain>
    </source>
</reference>
<feature type="compositionally biased region" description="Basic and acidic residues" evidence="1">
    <location>
        <begin position="436"/>
        <end position="452"/>
    </location>
</feature>
<feature type="compositionally biased region" description="Pro residues" evidence="1">
    <location>
        <begin position="1134"/>
        <end position="1148"/>
    </location>
</feature>
<feature type="compositionally biased region" description="Acidic residues" evidence="1">
    <location>
        <begin position="803"/>
        <end position="818"/>
    </location>
</feature>
<feature type="region of interest" description="Disordered" evidence="1">
    <location>
        <begin position="473"/>
        <end position="636"/>
    </location>
</feature>
<feature type="region of interest" description="Disordered" evidence="1">
    <location>
        <begin position="664"/>
        <end position="739"/>
    </location>
</feature>
<feature type="region of interest" description="Disordered" evidence="1">
    <location>
        <begin position="1108"/>
        <end position="1149"/>
    </location>
</feature>
<feature type="region of interest" description="Disordered" evidence="1">
    <location>
        <begin position="288"/>
        <end position="456"/>
    </location>
</feature>
<dbReference type="Gene3D" id="2.130.10.30">
    <property type="entry name" value="Regulator of chromosome condensation 1/beta-lactamase-inhibitor protein II"/>
    <property type="match status" value="1"/>
</dbReference>
<proteinExistence type="predicted"/>
<dbReference type="InterPro" id="IPR009091">
    <property type="entry name" value="RCC1/BLIP-II"/>
</dbReference>
<feature type="compositionally biased region" description="Acidic residues" evidence="1">
    <location>
        <begin position="826"/>
        <end position="838"/>
    </location>
</feature>
<feature type="region of interest" description="Disordered" evidence="1">
    <location>
        <begin position="168"/>
        <end position="187"/>
    </location>
</feature>
<feature type="region of interest" description="Disordered" evidence="1">
    <location>
        <begin position="763"/>
        <end position="847"/>
    </location>
</feature>
<feature type="compositionally biased region" description="Polar residues" evidence="1">
    <location>
        <begin position="172"/>
        <end position="186"/>
    </location>
</feature>
<dbReference type="Proteomes" id="UP000492821">
    <property type="component" value="Unassembled WGS sequence"/>
</dbReference>
<reference evidence="3" key="2">
    <citation type="submission" date="2020-10" db="UniProtKB">
        <authorList>
            <consortium name="WormBaseParasite"/>
        </authorList>
    </citation>
    <scope>IDENTIFICATION</scope>
</reference>
<dbReference type="AlphaFoldDB" id="A0A7E4VKH4"/>
<evidence type="ECO:0000313" key="2">
    <source>
        <dbReference type="Proteomes" id="UP000492821"/>
    </source>
</evidence>
<dbReference type="WBParaSite" id="Pan_g22044.t1">
    <property type="protein sequence ID" value="Pan_g22044.t1"/>
    <property type="gene ID" value="Pan_g22044"/>
</dbReference>
<feature type="compositionally biased region" description="Acidic residues" evidence="1">
    <location>
        <begin position="487"/>
        <end position="496"/>
    </location>
</feature>
<feature type="compositionally biased region" description="Basic and acidic residues" evidence="1">
    <location>
        <begin position="299"/>
        <end position="312"/>
    </location>
</feature>
<feature type="compositionally biased region" description="Low complexity" evidence="1">
    <location>
        <begin position="619"/>
        <end position="636"/>
    </location>
</feature>
<evidence type="ECO:0000256" key="1">
    <source>
        <dbReference type="SAM" id="MobiDB-lite"/>
    </source>
</evidence>
<feature type="compositionally biased region" description="Acidic residues" evidence="1">
    <location>
        <begin position="694"/>
        <end position="704"/>
    </location>
</feature>
<evidence type="ECO:0000313" key="3">
    <source>
        <dbReference type="WBParaSite" id="Pan_g22044.t1"/>
    </source>
</evidence>